<dbReference type="AlphaFoldDB" id="A0A7U9HAS7"/>
<name>A0A7U9HAS7_STRLI</name>
<feature type="compositionally biased region" description="Basic residues" evidence="1">
    <location>
        <begin position="27"/>
        <end position="41"/>
    </location>
</feature>
<feature type="compositionally biased region" description="Low complexity" evidence="1">
    <location>
        <begin position="1"/>
        <end position="11"/>
    </location>
</feature>
<accession>A0A7U9HAS7</accession>
<dbReference type="Proteomes" id="UP000014062">
    <property type="component" value="Chromosome"/>
</dbReference>
<evidence type="ECO:0000313" key="2">
    <source>
        <dbReference type="EMBL" id="EOY47349.1"/>
    </source>
</evidence>
<feature type="region of interest" description="Disordered" evidence="1">
    <location>
        <begin position="1"/>
        <end position="41"/>
    </location>
</feature>
<evidence type="ECO:0000313" key="3">
    <source>
        <dbReference type="Proteomes" id="UP000014062"/>
    </source>
</evidence>
<sequence length="41" mass="4787">MSWAAGVPYGRGVRDRRRVREEQEGHARRRSRGARRRTPGP</sequence>
<proteinExistence type="predicted"/>
<gene>
    <name evidence="2" type="ORF">SLI_2634</name>
</gene>
<evidence type="ECO:0000256" key="1">
    <source>
        <dbReference type="SAM" id="MobiDB-lite"/>
    </source>
</evidence>
<reference evidence="3" key="1">
    <citation type="journal article" date="2013" name="Genome Biol. Evol.">
        <title>The genome sequence of Streptomyces lividans 66 reveals a novel tRNA-dependent peptide biosynthetic system within a metal-related genomic island.</title>
        <authorList>
            <person name="Cruz-Morales P."/>
            <person name="Vijgenboom E."/>
            <person name="Iruegas-Bocardo F."/>
            <person name="Girard G."/>
            <person name="Yanez-Guerra L.A."/>
            <person name="Ramos-Aboites H.E."/>
            <person name="Pernodet J.L."/>
            <person name="Anne J."/>
            <person name="van Wezel G.P."/>
            <person name="Barona-Gomez F."/>
        </authorList>
    </citation>
    <scope>NUCLEOTIDE SEQUENCE [LARGE SCALE GENOMIC DNA]</scope>
    <source>
        <strain evidence="3">1326</strain>
    </source>
</reference>
<protein>
    <submittedName>
        <fullName evidence="2">Uncharacterized protein</fullName>
    </submittedName>
</protein>
<dbReference type="EMBL" id="CM001889">
    <property type="protein sequence ID" value="EOY47349.1"/>
    <property type="molecule type" value="Genomic_DNA"/>
</dbReference>
<organism evidence="2 3">
    <name type="scientific">Streptomyces lividans 1326</name>
    <dbReference type="NCBI Taxonomy" id="1200984"/>
    <lineage>
        <taxon>Bacteria</taxon>
        <taxon>Bacillati</taxon>
        <taxon>Actinomycetota</taxon>
        <taxon>Actinomycetes</taxon>
        <taxon>Kitasatosporales</taxon>
        <taxon>Streptomycetaceae</taxon>
        <taxon>Streptomyces</taxon>
    </lineage>
</organism>